<dbReference type="PANTHER" id="PTHR48421">
    <property type="entry name" value="MYCBP-ASSOCIATED PROTEIN"/>
    <property type="match status" value="1"/>
</dbReference>
<feature type="region of interest" description="Disordered" evidence="2">
    <location>
        <begin position="752"/>
        <end position="830"/>
    </location>
</feature>
<dbReference type="PANTHER" id="PTHR48421:SF1">
    <property type="entry name" value="MYCBP-ASSOCIATED PROTEIN"/>
    <property type="match status" value="1"/>
</dbReference>
<feature type="coiled-coil region" evidence="1">
    <location>
        <begin position="368"/>
        <end position="398"/>
    </location>
</feature>
<dbReference type="Pfam" id="PF14646">
    <property type="entry name" value="MYCBPAP"/>
    <property type="match status" value="1"/>
</dbReference>
<evidence type="ECO:0000256" key="2">
    <source>
        <dbReference type="SAM" id="MobiDB-lite"/>
    </source>
</evidence>
<comment type="caution">
    <text evidence="3">The sequence shown here is derived from an EMBL/GenBank/DDBJ whole genome shotgun (WGS) entry which is preliminary data.</text>
</comment>
<dbReference type="EMBL" id="JAEHOE010000118">
    <property type="protein sequence ID" value="KAG2486036.1"/>
    <property type="molecule type" value="Genomic_DNA"/>
</dbReference>
<proteinExistence type="predicted"/>
<dbReference type="InterPro" id="IPR013783">
    <property type="entry name" value="Ig-like_fold"/>
</dbReference>
<keyword evidence="4" id="KW-1185">Reference proteome</keyword>
<dbReference type="Proteomes" id="UP000612055">
    <property type="component" value="Unassembled WGS sequence"/>
</dbReference>
<keyword evidence="1" id="KW-0175">Coiled coil</keyword>
<feature type="compositionally biased region" description="Basic and acidic residues" evidence="2">
    <location>
        <begin position="779"/>
        <end position="795"/>
    </location>
</feature>
<feature type="compositionally biased region" description="Low complexity" evidence="2">
    <location>
        <begin position="811"/>
        <end position="829"/>
    </location>
</feature>
<dbReference type="InterPro" id="IPR032707">
    <property type="entry name" value="MYCBPAP"/>
</dbReference>
<evidence type="ECO:0000313" key="3">
    <source>
        <dbReference type="EMBL" id="KAG2486036.1"/>
    </source>
</evidence>
<protein>
    <submittedName>
        <fullName evidence="3">Uncharacterized protein</fullName>
    </submittedName>
</protein>
<feature type="compositionally biased region" description="Gly residues" evidence="2">
    <location>
        <begin position="798"/>
        <end position="810"/>
    </location>
</feature>
<sequence>MVTAGDAPAPLPRKVKAYKVLGDVGEFQEKLASTLPPPKPPPAPDVFSVTDVSEFPPEVWFAATISPDNGVAFIRSYRELCQARALYQQQLNNIHTARKAHGMGASATALPPPTQTLQPSTVFPPLAGEPLANRTIAEALKFGAETRRLGKFEQQQAKWEGVQSGLASKVGRPTTELAMARGPAWRTRGELTELLYRAQPRDARGLNPDEVWTASLRDAWERILPLGSIFSGLAIKIHERPHELPATRAARVGRPLDPLGPPGSSLRLPVHPPTMLPGGGSMTGLRGKPPLGRSLSARGRAWEDGEVLRQRVAEYGTRLRSLAPHDPDFGSLVVAGEALEGQLAALAHAPITLQEVEGHVAGHAPESFEAYRAVKDEMEAQLRAALEAEEAARAAEEAAARALAPLPGPHVALSSPLLSLGCHTGDTARGAVTLRSTGTAALAWAWRRRPAPQHAHAATELAQPPRFVASLQSGVLQPGQSLEVAVTFEARVAGTFRETWELVTEPPLQAPIPSLQLRGQAELRDPSAPGRAALVSQLGEREKAALVAAALERVLRDVRMPRRPVPSEPPEESMAADAWDRANGCTSEGGAYTWPPLFHSPGVQAELSEVYAEANAALTLALKPPADEDAKRKKKPPVSPRGKKKPGAEEEPPPPPPKYPAAWPDTGPSLSVLDALLAELAAAAPAVAPALAARADAAKARARVPSSNRKVVRRAMRVLVGRLVDSLEDRFNAIRLDLEAKQAAEAAAAGGGANAAAGDGEGEGEADGEASAGSVGGGKEAKAGAKDGGKADKPKGAKAGGKGGKGGKGGDATASGEAAAPPEPGAGLPSVEHLQPLFHEKALTATKAVVKTSLNSLSDEVVRHKVAAGDALEATIRSLDEQVAAEQARVASVQAEGGEADPGAAAAAAAAAALAAFLAPPAGGVPAVGPGEAASVRSPLLEELYWERLCVLRTWTGLGIPTRADIR</sequence>
<organism evidence="3 4">
    <name type="scientific">Edaphochlamys debaryana</name>
    <dbReference type="NCBI Taxonomy" id="47281"/>
    <lineage>
        <taxon>Eukaryota</taxon>
        <taxon>Viridiplantae</taxon>
        <taxon>Chlorophyta</taxon>
        <taxon>core chlorophytes</taxon>
        <taxon>Chlorophyceae</taxon>
        <taxon>CS clade</taxon>
        <taxon>Chlamydomonadales</taxon>
        <taxon>Chlamydomonadales incertae sedis</taxon>
        <taxon>Edaphochlamys</taxon>
    </lineage>
</organism>
<evidence type="ECO:0000313" key="4">
    <source>
        <dbReference type="Proteomes" id="UP000612055"/>
    </source>
</evidence>
<dbReference type="OrthoDB" id="568463at2759"/>
<dbReference type="Gene3D" id="2.60.40.10">
    <property type="entry name" value="Immunoglobulins"/>
    <property type="match status" value="1"/>
</dbReference>
<dbReference type="AlphaFoldDB" id="A0A835XPR2"/>
<feature type="compositionally biased region" description="Basic residues" evidence="2">
    <location>
        <begin position="632"/>
        <end position="645"/>
    </location>
</feature>
<reference evidence="3" key="1">
    <citation type="journal article" date="2020" name="bioRxiv">
        <title>Comparative genomics of Chlamydomonas.</title>
        <authorList>
            <person name="Craig R.J."/>
            <person name="Hasan A.R."/>
            <person name="Ness R.W."/>
            <person name="Keightley P.D."/>
        </authorList>
    </citation>
    <scope>NUCLEOTIDE SEQUENCE</scope>
    <source>
        <strain evidence="3">CCAP 11/70</strain>
    </source>
</reference>
<gene>
    <name evidence="3" type="ORF">HYH03_015243</name>
</gene>
<feature type="region of interest" description="Disordered" evidence="2">
    <location>
        <begin position="622"/>
        <end position="665"/>
    </location>
</feature>
<accession>A0A835XPR2</accession>
<name>A0A835XPR2_9CHLO</name>
<evidence type="ECO:0000256" key="1">
    <source>
        <dbReference type="SAM" id="Coils"/>
    </source>
</evidence>